<feature type="compositionally biased region" description="Basic and acidic residues" evidence="1">
    <location>
        <begin position="190"/>
        <end position="203"/>
    </location>
</feature>
<evidence type="ECO:0000313" key="3">
    <source>
        <dbReference type="Proteomes" id="UP000298030"/>
    </source>
</evidence>
<accession>A0A4Y7SB27</accession>
<evidence type="ECO:0000256" key="1">
    <source>
        <dbReference type="SAM" id="MobiDB-lite"/>
    </source>
</evidence>
<proteinExistence type="predicted"/>
<feature type="region of interest" description="Disordered" evidence="1">
    <location>
        <begin position="104"/>
        <end position="233"/>
    </location>
</feature>
<gene>
    <name evidence="2" type="ORF">FA13DRAFT_533965</name>
</gene>
<feature type="compositionally biased region" description="Low complexity" evidence="1">
    <location>
        <begin position="209"/>
        <end position="233"/>
    </location>
</feature>
<feature type="compositionally biased region" description="Basic and acidic residues" evidence="1">
    <location>
        <begin position="158"/>
        <end position="171"/>
    </location>
</feature>
<sequence>MDPYVGETPLSRAQRVGVTEIPKISKEAKLRALARSPTGDRCLIENFPFTRGGNVCHVFPRRMSTDDITMSAIEYHTGMKVWTMNVDSSANIFHGKDLHATEDDMTFHVPGDPIQAPYFSDEESDEPDDTTKDKSYYGGASSKTVPLRIQRQRRVKHEAKSRSSVREEPRTPSKSSSKKSKGGMLGQKPRNKEKSNPRREIRPLPRGRNSVGTAAAGNSGGSDAVAGGSSTTM</sequence>
<reference evidence="2 3" key="1">
    <citation type="journal article" date="2019" name="Nat. Ecol. Evol.">
        <title>Megaphylogeny resolves global patterns of mushroom evolution.</title>
        <authorList>
            <person name="Varga T."/>
            <person name="Krizsan K."/>
            <person name="Foldi C."/>
            <person name="Dima B."/>
            <person name="Sanchez-Garcia M."/>
            <person name="Sanchez-Ramirez S."/>
            <person name="Szollosi G.J."/>
            <person name="Szarkandi J.G."/>
            <person name="Papp V."/>
            <person name="Albert L."/>
            <person name="Andreopoulos W."/>
            <person name="Angelini C."/>
            <person name="Antonin V."/>
            <person name="Barry K.W."/>
            <person name="Bougher N.L."/>
            <person name="Buchanan P."/>
            <person name="Buyck B."/>
            <person name="Bense V."/>
            <person name="Catcheside P."/>
            <person name="Chovatia M."/>
            <person name="Cooper J."/>
            <person name="Damon W."/>
            <person name="Desjardin D."/>
            <person name="Finy P."/>
            <person name="Geml J."/>
            <person name="Haridas S."/>
            <person name="Hughes K."/>
            <person name="Justo A."/>
            <person name="Karasinski D."/>
            <person name="Kautmanova I."/>
            <person name="Kiss B."/>
            <person name="Kocsube S."/>
            <person name="Kotiranta H."/>
            <person name="LaButti K.M."/>
            <person name="Lechner B.E."/>
            <person name="Liimatainen K."/>
            <person name="Lipzen A."/>
            <person name="Lukacs Z."/>
            <person name="Mihaltcheva S."/>
            <person name="Morgado L.N."/>
            <person name="Niskanen T."/>
            <person name="Noordeloos M.E."/>
            <person name="Ohm R.A."/>
            <person name="Ortiz-Santana B."/>
            <person name="Ovrebo C."/>
            <person name="Racz N."/>
            <person name="Riley R."/>
            <person name="Savchenko A."/>
            <person name="Shiryaev A."/>
            <person name="Soop K."/>
            <person name="Spirin V."/>
            <person name="Szebenyi C."/>
            <person name="Tomsovsky M."/>
            <person name="Tulloss R.E."/>
            <person name="Uehling J."/>
            <person name="Grigoriev I.V."/>
            <person name="Vagvolgyi C."/>
            <person name="Papp T."/>
            <person name="Martin F.M."/>
            <person name="Miettinen O."/>
            <person name="Hibbett D.S."/>
            <person name="Nagy L.G."/>
        </authorList>
    </citation>
    <scope>NUCLEOTIDE SEQUENCE [LARGE SCALE GENOMIC DNA]</scope>
    <source>
        <strain evidence="2 3">FP101781</strain>
    </source>
</reference>
<keyword evidence="3" id="KW-1185">Reference proteome</keyword>
<organism evidence="2 3">
    <name type="scientific">Coprinellus micaceus</name>
    <name type="common">Glistening ink-cap mushroom</name>
    <name type="synonym">Coprinus micaceus</name>
    <dbReference type="NCBI Taxonomy" id="71717"/>
    <lineage>
        <taxon>Eukaryota</taxon>
        <taxon>Fungi</taxon>
        <taxon>Dikarya</taxon>
        <taxon>Basidiomycota</taxon>
        <taxon>Agaricomycotina</taxon>
        <taxon>Agaricomycetes</taxon>
        <taxon>Agaricomycetidae</taxon>
        <taxon>Agaricales</taxon>
        <taxon>Agaricineae</taxon>
        <taxon>Psathyrellaceae</taxon>
        <taxon>Coprinellus</taxon>
    </lineage>
</organism>
<dbReference type="AlphaFoldDB" id="A0A4Y7SB27"/>
<protein>
    <recommendedName>
        <fullName evidence="4">HNH nuclease domain-containing protein</fullName>
    </recommendedName>
</protein>
<comment type="caution">
    <text evidence="2">The sequence shown here is derived from an EMBL/GenBank/DDBJ whole genome shotgun (WGS) entry which is preliminary data.</text>
</comment>
<dbReference type="EMBL" id="QPFP01000222">
    <property type="protein sequence ID" value="TEB18846.1"/>
    <property type="molecule type" value="Genomic_DNA"/>
</dbReference>
<dbReference type="Proteomes" id="UP000298030">
    <property type="component" value="Unassembled WGS sequence"/>
</dbReference>
<name>A0A4Y7SB27_COPMI</name>
<evidence type="ECO:0000313" key="2">
    <source>
        <dbReference type="EMBL" id="TEB18846.1"/>
    </source>
</evidence>
<evidence type="ECO:0008006" key="4">
    <source>
        <dbReference type="Google" id="ProtNLM"/>
    </source>
</evidence>